<protein>
    <submittedName>
        <fullName evidence="1">Uncharacterized protein</fullName>
    </submittedName>
</protein>
<dbReference type="AlphaFoldDB" id="A0A147ERC8"/>
<comment type="caution">
    <text evidence="1">The sequence shown here is derived from an EMBL/GenBank/DDBJ whole genome shotgun (WGS) entry which is preliminary data.</text>
</comment>
<sequence length="208" mass="21524">MSTCQSPSARSSAPTVCAAAGVTGARTSAAAAVTITVALHRLRDLLRTGHPPALARGRWPCAICATGDARVIDAHLEARQCRAQLVGDRRLRLLLIGDRGGDGALQSLQVAIQVHDDAMHAAGAGCQVVGDVLPQSIAGAGHGLHLVDAGVLRLRVPNECQLICEAALHTDALFAHGSSSYLSRASLHRATASGAHAHDAGIDLCHRR</sequence>
<accession>A0A147ERC8</accession>
<reference evidence="1 2" key="1">
    <citation type="journal article" date="2016" name="Front. Microbiol.">
        <title>Genomic Resource of Rice Seed Associated Bacteria.</title>
        <authorList>
            <person name="Midha S."/>
            <person name="Bansal K."/>
            <person name="Sharma S."/>
            <person name="Kumar N."/>
            <person name="Patil P.P."/>
            <person name="Chaudhry V."/>
            <person name="Patil P.B."/>
        </authorList>
    </citation>
    <scope>NUCLEOTIDE SEQUENCE [LARGE SCALE GENOMIC DNA]</scope>
    <source>
        <strain evidence="1 2">NS354</strain>
    </source>
</reference>
<proteinExistence type="predicted"/>
<organism evidence="1 2">
    <name type="scientific">Leucobacter chromiiresistens</name>
    <dbReference type="NCBI Taxonomy" id="1079994"/>
    <lineage>
        <taxon>Bacteria</taxon>
        <taxon>Bacillati</taxon>
        <taxon>Actinomycetota</taxon>
        <taxon>Actinomycetes</taxon>
        <taxon>Micrococcales</taxon>
        <taxon>Microbacteriaceae</taxon>
        <taxon>Leucobacter</taxon>
    </lineage>
</organism>
<gene>
    <name evidence="1" type="ORF">NS354_02015</name>
</gene>
<dbReference type="Proteomes" id="UP000070810">
    <property type="component" value="Unassembled WGS sequence"/>
</dbReference>
<keyword evidence="2" id="KW-1185">Reference proteome</keyword>
<dbReference type="EMBL" id="LDRK01000010">
    <property type="protein sequence ID" value="KTR87088.1"/>
    <property type="molecule type" value="Genomic_DNA"/>
</dbReference>
<name>A0A147ERC8_9MICO</name>
<evidence type="ECO:0000313" key="1">
    <source>
        <dbReference type="EMBL" id="KTR87088.1"/>
    </source>
</evidence>
<evidence type="ECO:0000313" key="2">
    <source>
        <dbReference type="Proteomes" id="UP000070810"/>
    </source>
</evidence>